<reference evidence="1" key="1">
    <citation type="submission" date="2020-07" db="EMBL/GenBank/DDBJ databases">
        <title>Severe corrosion of carbon steel in oil field produced water can be linked to methanogenic archaea containing a special type of NiFe hydrogenase.</title>
        <authorList>
            <person name="Lahme S."/>
            <person name="Mand J."/>
            <person name="Longwell J."/>
            <person name="Smith R."/>
            <person name="Enning D."/>
        </authorList>
    </citation>
    <scope>NUCLEOTIDE SEQUENCE</scope>
    <source>
        <strain evidence="1">MIC098Bin6</strain>
    </source>
</reference>
<organism evidence="1 2">
    <name type="scientific">Desulfotignum balticum</name>
    <dbReference type="NCBI Taxonomy" id="115781"/>
    <lineage>
        <taxon>Bacteria</taxon>
        <taxon>Pseudomonadati</taxon>
        <taxon>Thermodesulfobacteriota</taxon>
        <taxon>Desulfobacteria</taxon>
        <taxon>Desulfobacterales</taxon>
        <taxon>Desulfobacteraceae</taxon>
        <taxon>Desulfotignum</taxon>
    </lineage>
</organism>
<gene>
    <name evidence="1" type="ORF">H0S81_06955</name>
</gene>
<evidence type="ECO:0000313" key="2">
    <source>
        <dbReference type="Proteomes" id="UP000706172"/>
    </source>
</evidence>
<dbReference type="AlphaFoldDB" id="A0A931CXP6"/>
<dbReference type="Proteomes" id="UP000706172">
    <property type="component" value="Unassembled WGS sequence"/>
</dbReference>
<comment type="caution">
    <text evidence="1">The sequence shown here is derived from an EMBL/GenBank/DDBJ whole genome shotgun (WGS) entry which is preliminary data.</text>
</comment>
<evidence type="ECO:0000313" key="1">
    <source>
        <dbReference type="EMBL" id="MBG0779649.1"/>
    </source>
</evidence>
<sequence length="48" mass="5386">MSTDFLKSMKTSPCGIVSRDTSDWAIDRFRQAFGAAYVDVKVEQQIVS</sequence>
<protein>
    <submittedName>
        <fullName evidence="1">Uncharacterized protein</fullName>
    </submittedName>
</protein>
<accession>A0A931CXP6</accession>
<dbReference type="EMBL" id="JACCQK010000392">
    <property type="protein sequence ID" value="MBG0779649.1"/>
    <property type="molecule type" value="Genomic_DNA"/>
</dbReference>
<name>A0A931CXP6_9BACT</name>
<proteinExistence type="predicted"/>